<keyword evidence="2" id="KW-1185">Reference proteome</keyword>
<organism evidence="1 2">
    <name type="scientific">Dactylellina haptotyla (strain CBS 200.50)</name>
    <name type="common">Nematode-trapping fungus</name>
    <name type="synonym">Monacrosporium haptotylum</name>
    <dbReference type="NCBI Taxonomy" id="1284197"/>
    <lineage>
        <taxon>Eukaryota</taxon>
        <taxon>Fungi</taxon>
        <taxon>Dikarya</taxon>
        <taxon>Ascomycota</taxon>
        <taxon>Pezizomycotina</taxon>
        <taxon>Orbiliomycetes</taxon>
        <taxon>Orbiliales</taxon>
        <taxon>Orbiliaceae</taxon>
        <taxon>Dactylellina</taxon>
    </lineage>
</organism>
<evidence type="ECO:0000313" key="1">
    <source>
        <dbReference type="EMBL" id="EPS38935.1"/>
    </source>
</evidence>
<reference evidence="1 2" key="1">
    <citation type="journal article" date="2013" name="PLoS Genet.">
        <title>Genomic mechanisms accounting for the adaptation to parasitism in nematode-trapping fungi.</title>
        <authorList>
            <person name="Meerupati T."/>
            <person name="Andersson K.M."/>
            <person name="Friman E."/>
            <person name="Kumar D."/>
            <person name="Tunlid A."/>
            <person name="Ahren D."/>
        </authorList>
    </citation>
    <scope>NUCLEOTIDE SEQUENCE [LARGE SCALE GENOMIC DNA]</scope>
    <source>
        <strain evidence="1 2">CBS 200.50</strain>
    </source>
</reference>
<dbReference type="HOGENOM" id="CLU_700242_0_0_1"/>
<dbReference type="Proteomes" id="UP000015100">
    <property type="component" value="Unassembled WGS sequence"/>
</dbReference>
<accession>S8A7H0</accession>
<dbReference type="EMBL" id="AQGS01000514">
    <property type="protein sequence ID" value="EPS38935.1"/>
    <property type="molecule type" value="Genomic_DNA"/>
</dbReference>
<proteinExistence type="predicted"/>
<protein>
    <submittedName>
        <fullName evidence="1">Uncharacterized protein</fullName>
    </submittedName>
</protein>
<dbReference type="AlphaFoldDB" id="S8A7H0"/>
<dbReference type="OMA" id="QLWLWRC"/>
<comment type="caution">
    <text evidence="1">The sequence shown here is derived from an EMBL/GenBank/DDBJ whole genome shotgun (WGS) entry which is preliminary data.</text>
</comment>
<reference evidence="2" key="2">
    <citation type="submission" date="2013-04" db="EMBL/GenBank/DDBJ databases">
        <title>Genomic mechanisms accounting for the adaptation to parasitism in nematode-trapping fungi.</title>
        <authorList>
            <person name="Ahren D.G."/>
        </authorList>
    </citation>
    <scope>NUCLEOTIDE SEQUENCE [LARGE SCALE GENOMIC DNA]</scope>
    <source>
        <strain evidence="2">CBS 200.50</strain>
    </source>
</reference>
<sequence>MGRTSRASKYARATGIAVLLAVTSISAVQAATVPFYMVVRVPIYSSVPPYHLLSLPAEIPTYLVVPRVSKVDPTTGTQSKYFFLTPLTSIDATTLEQSKFWYDTSTRTVYSETIVPQLPGSGGQDISIGLTTSIEDDFALNSAGAELDLTSSAGAIIPDAIVNSVININNAAAAAQISADSGAELPPPSAVVNLTSNFNTVVQRWEVFADVDLPTGEMNGAMRAAYLEADGATDTDEVQDIYSGSAKLQWKMFMGIGTGEAEDQLWLWRCGLPLGENTLSIFPDMDAAGSTASFKDISYLLLVRPKFKDAEMQIPANFDSWDFDGMHCYKIEPWRNVLAVPLSEMGDNLEGIQQGTYHPEIAGKALQILDGGDSFGGSKESADMTLDQGWTMVD</sequence>
<dbReference type="OrthoDB" id="5355663at2759"/>
<gene>
    <name evidence="1" type="ORF">H072_7320</name>
</gene>
<evidence type="ECO:0000313" key="2">
    <source>
        <dbReference type="Proteomes" id="UP000015100"/>
    </source>
</evidence>
<name>S8A7H0_DACHA</name>